<accession>A0A1M6H7W3</accession>
<dbReference type="EMBL" id="FQZO01000003">
    <property type="protein sequence ID" value="SHJ18287.1"/>
    <property type="molecule type" value="Genomic_DNA"/>
</dbReference>
<sequence>MNNIRSFSDCLAELLKIYNLNGSKLAKGINVDSSLIYKWLRNERVPKYGTPYIDLITNYLVNNINNSFQKKNIMHALNKWSLQKTDPLDINISKIINSALLEAQGYSIEILLKKGTEKKSNKIHLNNIDNDTPKLPIKENLFYGTDNIDIIKGNKEVLYAALNILESLYKSQKPTRDPIIITYNTTMELLPYFKEFNIRWKQALYNLLISGWKIVYLVNLNNKKKNIKLIEDMQFALSTKRYSIYYIKKPDLLIDNEIIIIPKICALYCFSSQFKSEIDSAFLFKSDISIEILTNHFSQIFSSAKPLLKPYLAQNSMQFQCMITKTEESLGDRYVFTDDISEITFPIDLYKKYLGLSKKSEKEILKLLSLHKRRINAFKSQIKYYKFKEIWFKESIENLIAEEKYSFNNYCSFDNNFQHKKDIIYHLENVIHMLRTYENYQIAIINKSDYENISKICWVVKEHSKVFIEEMNNNTKDTYISNDYSNKIKLLISEKQVVSAFQDYFLLLWNNINNLNKEKTEVIKWLQSKINKLNKFN</sequence>
<gene>
    <name evidence="1" type="ORF">SAMN05444401_2408</name>
</gene>
<dbReference type="Proteomes" id="UP000184080">
    <property type="component" value="Unassembled WGS sequence"/>
</dbReference>
<evidence type="ECO:0000313" key="1">
    <source>
        <dbReference type="EMBL" id="SHJ18287.1"/>
    </source>
</evidence>
<reference evidence="1 2" key="1">
    <citation type="submission" date="2016-11" db="EMBL/GenBank/DDBJ databases">
        <authorList>
            <person name="Jaros S."/>
            <person name="Januszkiewicz K."/>
            <person name="Wedrychowicz H."/>
        </authorList>
    </citation>
    <scope>NUCLEOTIDE SEQUENCE [LARGE SCALE GENOMIC DNA]</scope>
    <source>
        <strain evidence="1 2">DSM 21864</strain>
    </source>
</reference>
<protein>
    <submittedName>
        <fullName evidence="1">Uncharacterized protein</fullName>
    </submittedName>
</protein>
<proteinExistence type="predicted"/>
<keyword evidence="2" id="KW-1185">Reference proteome</keyword>
<name>A0A1M6H7W3_9CLOT</name>
<evidence type="ECO:0000313" key="2">
    <source>
        <dbReference type="Proteomes" id="UP000184080"/>
    </source>
</evidence>
<organism evidence="1 2">
    <name type="scientific">Clostridium amylolyticum</name>
    <dbReference type="NCBI Taxonomy" id="1121298"/>
    <lineage>
        <taxon>Bacteria</taxon>
        <taxon>Bacillati</taxon>
        <taxon>Bacillota</taxon>
        <taxon>Clostridia</taxon>
        <taxon>Eubacteriales</taxon>
        <taxon>Clostridiaceae</taxon>
        <taxon>Clostridium</taxon>
    </lineage>
</organism>
<dbReference type="AlphaFoldDB" id="A0A1M6H7W3"/>
<dbReference type="STRING" id="1121298.SAMN05444401_2408"/>
<dbReference type="OrthoDB" id="2491297at2"/>
<dbReference type="RefSeq" id="WP_073006822.1">
    <property type="nucleotide sequence ID" value="NZ_FQZO01000003.1"/>
</dbReference>